<dbReference type="Proteomes" id="UP001438707">
    <property type="component" value="Unassembled WGS sequence"/>
</dbReference>
<feature type="compositionally biased region" description="Polar residues" evidence="2">
    <location>
        <begin position="11"/>
        <end position="30"/>
    </location>
</feature>
<name>A0AAW1S7Q6_9CHLO</name>
<evidence type="ECO:0000256" key="1">
    <source>
        <dbReference type="SAM" id="Coils"/>
    </source>
</evidence>
<proteinExistence type="predicted"/>
<comment type="caution">
    <text evidence="3">The sequence shown here is derived from an EMBL/GenBank/DDBJ whole genome shotgun (WGS) entry which is preliminary data.</text>
</comment>
<protein>
    <submittedName>
        <fullName evidence="3">Uncharacterized protein</fullName>
    </submittedName>
</protein>
<reference evidence="3 4" key="1">
    <citation type="journal article" date="2024" name="Nat. Commun.">
        <title>Phylogenomics reveals the evolutionary origins of lichenization in chlorophyte algae.</title>
        <authorList>
            <person name="Puginier C."/>
            <person name="Libourel C."/>
            <person name="Otte J."/>
            <person name="Skaloud P."/>
            <person name="Haon M."/>
            <person name="Grisel S."/>
            <person name="Petersen M."/>
            <person name="Berrin J.G."/>
            <person name="Delaux P.M."/>
            <person name="Dal Grande F."/>
            <person name="Keller J."/>
        </authorList>
    </citation>
    <scope>NUCLEOTIDE SEQUENCE [LARGE SCALE GENOMIC DNA]</scope>
    <source>
        <strain evidence="3 4">SAG 2145</strain>
    </source>
</reference>
<organism evidence="3 4">
    <name type="scientific">Apatococcus lobatus</name>
    <dbReference type="NCBI Taxonomy" id="904363"/>
    <lineage>
        <taxon>Eukaryota</taxon>
        <taxon>Viridiplantae</taxon>
        <taxon>Chlorophyta</taxon>
        <taxon>core chlorophytes</taxon>
        <taxon>Trebouxiophyceae</taxon>
        <taxon>Chlorellales</taxon>
        <taxon>Chlorellaceae</taxon>
        <taxon>Apatococcus</taxon>
    </lineage>
</organism>
<evidence type="ECO:0000313" key="3">
    <source>
        <dbReference type="EMBL" id="KAK9841667.1"/>
    </source>
</evidence>
<gene>
    <name evidence="3" type="ORF">WJX74_009823</name>
</gene>
<sequence>MPPGSPFRRGTSLNPFRSKESFIQSPSLTRRQAMEAEQAAQTSAPSRGWFRNSRQNQAGFLRRKGSGAPNRQEDVQLALEDELDYWKNQNQQQEVELQELEHTLGEKSKESADMQARWNLENFKYNLLVDMWAMRVLDNEQLSAKS</sequence>
<keyword evidence="4" id="KW-1185">Reference proteome</keyword>
<feature type="coiled-coil region" evidence="1">
    <location>
        <begin position="83"/>
        <end position="117"/>
    </location>
</feature>
<dbReference type="AlphaFoldDB" id="A0AAW1S7Q6"/>
<feature type="region of interest" description="Disordered" evidence="2">
    <location>
        <begin position="1"/>
        <end position="71"/>
    </location>
</feature>
<accession>A0AAW1S7Q6</accession>
<dbReference type="EMBL" id="JALJOS010000003">
    <property type="protein sequence ID" value="KAK9841667.1"/>
    <property type="molecule type" value="Genomic_DNA"/>
</dbReference>
<evidence type="ECO:0000313" key="4">
    <source>
        <dbReference type="Proteomes" id="UP001438707"/>
    </source>
</evidence>
<evidence type="ECO:0000256" key="2">
    <source>
        <dbReference type="SAM" id="MobiDB-lite"/>
    </source>
</evidence>
<keyword evidence="1" id="KW-0175">Coiled coil</keyword>